<evidence type="ECO:0000256" key="8">
    <source>
        <dbReference type="ARBA" id="ARBA00022912"/>
    </source>
</evidence>
<dbReference type="Gene3D" id="1.10.287.500">
    <property type="entry name" value="Helix hairpin bin"/>
    <property type="match status" value="1"/>
</dbReference>
<evidence type="ECO:0000313" key="12">
    <source>
        <dbReference type="Proteomes" id="UP001057498"/>
    </source>
</evidence>
<dbReference type="EC" id="3.1.3.-" evidence="10"/>
<evidence type="ECO:0000313" key="11">
    <source>
        <dbReference type="EMBL" id="BDI06406.1"/>
    </source>
</evidence>
<dbReference type="EMBL" id="AP025730">
    <property type="protein sequence ID" value="BDI06406.1"/>
    <property type="molecule type" value="Genomic_DNA"/>
</dbReference>
<comment type="similarity">
    <text evidence="2 10">Belongs to the CheZ family.</text>
</comment>
<dbReference type="SUPFAM" id="SSF75708">
    <property type="entry name" value="Chemotaxis phosphatase CheZ"/>
    <property type="match status" value="1"/>
</dbReference>
<keyword evidence="12" id="KW-1185">Reference proteome</keyword>
<protein>
    <recommendedName>
        <fullName evidence="3 10">Protein phosphatase CheZ</fullName>
        <ecNumber evidence="10">3.1.3.-</ecNumber>
    </recommendedName>
    <alternativeName>
        <fullName evidence="9 10">Chemotaxis protein CheZ</fullName>
    </alternativeName>
</protein>
<gene>
    <name evidence="11" type="primary">cheZ</name>
    <name evidence="11" type="ORF">CATMQ487_33760</name>
</gene>
<organism evidence="11 12">
    <name type="scientific">Sphaerotilus microaerophilus</name>
    <dbReference type="NCBI Taxonomy" id="2914710"/>
    <lineage>
        <taxon>Bacteria</taxon>
        <taxon>Pseudomonadati</taxon>
        <taxon>Pseudomonadota</taxon>
        <taxon>Betaproteobacteria</taxon>
        <taxon>Burkholderiales</taxon>
        <taxon>Sphaerotilaceae</taxon>
        <taxon>Sphaerotilus</taxon>
    </lineage>
</organism>
<evidence type="ECO:0000256" key="2">
    <source>
        <dbReference type="ARBA" id="ARBA00005908"/>
    </source>
</evidence>
<keyword evidence="6 10" id="KW-0283">Flagellar rotation</keyword>
<accession>A0ABM7YPK2</accession>
<dbReference type="InterPro" id="IPR007439">
    <property type="entry name" value="Chemotax_Pase_CheZ"/>
</dbReference>
<evidence type="ECO:0000256" key="4">
    <source>
        <dbReference type="ARBA" id="ARBA00022490"/>
    </source>
</evidence>
<comment type="subunit">
    <text evidence="10">Homodimer.</text>
</comment>
<sequence length="207" mass="22102">MPEQHAAAPDAGADGRLSPEASYDRLGHIVRQLHDALRTLGYDAALRRIAHEIPDARDRLAYVGQMTEAAANKVLNLVDGAAPGCDEIAQRTEQFTEKLVGDAQAAAGTTLLAECADYASHVGSFAETQRGVLTDIMLAQDFQDLSGQVIGKIINIITRTEQQLLDLLVLSGPQEATPGAETLEGPQVPEKAMKQDDVDDLLASLGF</sequence>
<comment type="function">
    <text evidence="10">Plays an important role in bacterial chemotaxis signal transduction pathway by accelerating the dephosphorylation of phosphorylated CheY (CheY-P).</text>
</comment>
<dbReference type="Pfam" id="PF04344">
    <property type="entry name" value="CheZ"/>
    <property type="match status" value="1"/>
</dbReference>
<evidence type="ECO:0000256" key="6">
    <source>
        <dbReference type="ARBA" id="ARBA00022779"/>
    </source>
</evidence>
<evidence type="ECO:0000256" key="5">
    <source>
        <dbReference type="ARBA" id="ARBA00022500"/>
    </source>
</evidence>
<dbReference type="Proteomes" id="UP001057498">
    <property type="component" value="Chromosome"/>
</dbReference>
<keyword evidence="5 10" id="KW-0145">Chemotaxis</keyword>
<keyword evidence="8 10" id="KW-0904">Protein phosphatase</keyword>
<name>A0ABM7YPK2_9BURK</name>
<dbReference type="PANTHER" id="PTHR43693:SF1">
    <property type="entry name" value="PROTEIN PHOSPHATASE CHEZ"/>
    <property type="match status" value="1"/>
</dbReference>
<keyword evidence="7 10" id="KW-0378">Hydrolase</keyword>
<evidence type="ECO:0000256" key="10">
    <source>
        <dbReference type="PIRNR" id="PIRNR002884"/>
    </source>
</evidence>
<dbReference type="PANTHER" id="PTHR43693">
    <property type="entry name" value="PROTEIN PHOSPHATASE CHEZ"/>
    <property type="match status" value="1"/>
</dbReference>
<keyword evidence="4 10" id="KW-0963">Cytoplasm</keyword>
<evidence type="ECO:0000256" key="9">
    <source>
        <dbReference type="ARBA" id="ARBA00029599"/>
    </source>
</evidence>
<dbReference type="InterPro" id="IPR050992">
    <property type="entry name" value="CheZ_family_phosphatases"/>
</dbReference>
<evidence type="ECO:0000256" key="3">
    <source>
        <dbReference type="ARBA" id="ARBA00018484"/>
    </source>
</evidence>
<evidence type="ECO:0000256" key="7">
    <source>
        <dbReference type="ARBA" id="ARBA00022801"/>
    </source>
</evidence>
<comment type="subcellular location">
    <subcellularLocation>
        <location evidence="1 10">Cytoplasm</location>
    </subcellularLocation>
</comment>
<dbReference type="PIRSF" id="PIRSF002884">
    <property type="entry name" value="CheZ"/>
    <property type="match status" value="1"/>
</dbReference>
<dbReference type="RefSeq" id="WP_251969684.1">
    <property type="nucleotide sequence ID" value="NZ_AP025730.1"/>
</dbReference>
<evidence type="ECO:0000256" key="1">
    <source>
        <dbReference type="ARBA" id="ARBA00004496"/>
    </source>
</evidence>
<proteinExistence type="inferred from homology"/>
<reference evidence="11" key="1">
    <citation type="submission" date="2022-04" db="EMBL/GenBank/DDBJ databases">
        <title>Whole genome sequence of Sphaerotilus sp. FB-5.</title>
        <authorList>
            <person name="Takeda M."/>
            <person name="Narihara S."/>
            <person name="Akimoto M."/>
            <person name="Akimoto R."/>
            <person name="Nishiyashiki S."/>
            <person name="Murakami T."/>
        </authorList>
    </citation>
    <scope>NUCLEOTIDE SEQUENCE</scope>
    <source>
        <strain evidence="11">FB-5</strain>
    </source>
</reference>